<dbReference type="GO" id="GO:0016491">
    <property type="term" value="F:oxidoreductase activity"/>
    <property type="evidence" value="ECO:0007669"/>
    <property type="project" value="UniProtKB-KW"/>
</dbReference>
<feature type="non-terminal residue" evidence="3">
    <location>
        <position position="158"/>
    </location>
</feature>
<dbReference type="SUPFAM" id="SSF51735">
    <property type="entry name" value="NAD(P)-binding Rossmann-fold domains"/>
    <property type="match status" value="1"/>
</dbReference>
<comment type="similarity">
    <text evidence="1">Belongs to the short-chain dehydrogenases/reductases (SDR) family.</text>
</comment>
<accession>A0A382GZ95</accession>
<evidence type="ECO:0000256" key="1">
    <source>
        <dbReference type="ARBA" id="ARBA00006484"/>
    </source>
</evidence>
<reference evidence="3" key="1">
    <citation type="submission" date="2018-05" db="EMBL/GenBank/DDBJ databases">
        <authorList>
            <person name="Lanie J.A."/>
            <person name="Ng W.-L."/>
            <person name="Kazmierczak K.M."/>
            <person name="Andrzejewski T.M."/>
            <person name="Davidsen T.M."/>
            <person name="Wayne K.J."/>
            <person name="Tettelin H."/>
            <person name="Glass J.I."/>
            <person name="Rusch D."/>
            <person name="Podicherti R."/>
            <person name="Tsui H.-C.T."/>
            <person name="Winkler M.E."/>
        </authorList>
    </citation>
    <scope>NUCLEOTIDE SEQUENCE</scope>
</reference>
<gene>
    <name evidence="3" type="ORF">METZ01_LOCUS233056</name>
</gene>
<proteinExistence type="inferred from homology"/>
<dbReference type="AlphaFoldDB" id="A0A382GZ95"/>
<organism evidence="3">
    <name type="scientific">marine metagenome</name>
    <dbReference type="NCBI Taxonomy" id="408172"/>
    <lineage>
        <taxon>unclassified sequences</taxon>
        <taxon>metagenomes</taxon>
        <taxon>ecological metagenomes</taxon>
    </lineage>
</organism>
<evidence type="ECO:0008006" key="4">
    <source>
        <dbReference type="Google" id="ProtNLM"/>
    </source>
</evidence>
<evidence type="ECO:0000256" key="2">
    <source>
        <dbReference type="ARBA" id="ARBA00023002"/>
    </source>
</evidence>
<keyword evidence="2" id="KW-0560">Oxidoreductase</keyword>
<dbReference type="Pfam" id="PF00106">
    <property type="entry name" value="adh_short"/>
    <property type="match status" value="1"/>
</dbReference>
<dbReference type="PANTHER" id="PTHR24320">
    <property type="entry name" value="RETINOL DEHYDROGENASE"/>
    <property type="match status" value="1"/>
</dbReference>
<dbReference type="InterPro" id="IPR002347">
    <property type="entry name" value="SDR_fam"/>
</dbReference>
<dbReference type="InterPro" id="IPR036291">
    <property type="entry name" value="NAD(P)-bd_dom_sf"/>
</dbReference>
<protein>
    <recommendedName>
        <fullName evidence="4">Oxidoreductase</fullName>
    </recommendedName>
</protein>
<evidence type="ECO:0000313" key="3">
    <source>
        <dbReference type="EMBL" id="SVB80202.1"/>
    </source>
</evidence>
<dbReference type="PANTHER" id="PTHR24320:SF227">
    <property type="entry name" value="RETINOL DEHYDROGENASE 11"/>
    <property type="match status" value="1"/>
</dbReference>
<name>A0A382GZ95_9ZZZZ</name>
<dbReference type="EMBL" id="UINC01058208">
    <property type="protein sequence ID" value="SVB80202.1"/>
    <property type="molecule type" value="Genomic_DNA"/>
</dbReference>
<sequence>MSLVSIFKRNGPNGLGFSSTAEDVTEGLELIGKTVLITGVNSGLGLETARVLSSKGATVVGLARTLNKAESISPILNNSYFPMACELSEPRSVLDCVEILKNSKVLLDAIICNAGIMALPKLQQKYGVELQFLTNHIGHFMLVEGLIDSLNEFGRITI</sequence>
<dbReference type="Gene3D" id="3.40.50.720">
    <property type="entry name" value="NAD(P)-binding Rossmann-like Domain"/>
    <property type="match status" value="1"/>
</dbReference>